<comment type="catalytic activity">
    <reaction evidence="1">
        <text>chorismate = prephenate</text>
        <dbReference type="Rhea" id="RHEA:13897"/>
        <dbReference type="ChEBI" id="CHEBI:29748"/>
        <dbReference type="ChEBI" id="CHEBI:29934"/>
        <dbReference type="EC" id="5.4.99.5"/>
    </reaction>
</comment>
<dbReference type="FunFam" id="3.40.190.10:FF:000029">
    <property type="entry name" value="Chorismate mutase/Prephenate dehydratase"/>
    <property type="match status" value="1"/>
</dbReference>
<feature type="domain" description="ACT" evidence="22">
    <location>
        <begin position="276"/>
        <end position="354"/>
    </location>
</feature>
<evidence type="ECO:0000259" key="21">
    <source>
        <dbReference type="PROSITE" id="PS51171"/>
    </source>
</evidence>
<evidence type="ECO:0000256" key="16">
    <source>
        <dbReference type="ARBA" id="ARBA00031175"/>
    </source>
</evidence>
<feature type="domain" description="Chorismate mutase" evidence="20">
    <location>
        <begin position="1"/>
        <end position="87"/>
    </location>
</feature>
<dbReference type="GO" id="GO:0005737">
    <property type="term" value="C:cytoplasm"/>
    <property type="evidence" value="ECO:0007669"/>
    <property type="project" value="UniProtKB-SubCell"/>
</dbReference>
<dbReference type="EC" id="4.2.1.51" evidence="7"/>
<evidence type="ECO:0000256" key="1">
    <source>
        <dbReference type="ARBA" id="ARBA00000824"/>
    </source>
</evidence>
<dbReference type="CDD" id="cd04905">
    <property type="entry name" value="ACT_CM-PDT"/>
    <property type="match status" value="1"/>
</dbReference>
<keyword evidence="14 23" id="KW-0456">Lyase</keyword>
<dbReference type="InterPro" id="IPR002701">
    <property type="entry name" value="CM_II_prokaryot"/>
</dbReference>
<keyword evidence="10" id="KW-0028">Amino-acid biosynthesis</keyword>
<dbReference type="InterPro" id="IPR001086">
    <property type="entry name" value="Preph_deHydtase"/>
</dbReference>
<dbReference type="InterPro" id="IPR010957">
    <property type="entry name" value="G/b/e-P-prot_chorismate_mutase"/>
</dbReference>
<dbReference type="Pfam" id="PF01842">
    <property type="entry name" value="ACT"/>
    <property type="match status" value="1"/>
</dbReference>
<dbReference type="GO" id="GO:0009094">
    <property type="term" value="P:L-phenylalanine biosynthetic process"/>
    <property type="evidence" value="ECO:0007669"/>
    <property type="project" value="UniProtKB-KW"/>
</dbReference>
<organism evidence="23 24">
    <name type="scientific">Rubellicoccus peritrichatus</name>
    <dbReference type="NCBI Taxonomy" id="3080537"/>
    <lineage>
        <taxon>Bacteria</taxon>
        <taxon>Pseudomonadati</taxon>
        <taxon>Verrucomicrobiota</taxon>
        <taxon>Opitutia</taxon>
        <taxon>Puniceicoccales</taxon>
        <taxon>Cerasicoccaceae</taxon>
        <taxon>Rubellicoccus</taxon>
    </lineage>
</organism>
<dbReference type="CDD" id="cd13630">
    <property type="entry name" value="PBP2_PDT_1"/>
    <property type="match status" value="1"/>
</dbReference>
<dbReference type="SUPFAM" id="SSF55021">
    <property type="entry name" value="ACT-like"/>
    <property type="match status" value="1"/>
</dbReference>
<dbReference type="InterPro" id="IPR036263">
    <property type="entry name" value="Chorismate_II_sf"/>
</dbReference>
<name>A0AAQ3QR01_9BACT</name>
<feature type="domain" description="Prephenate dehydratase" evidence="21">
    <location>
        <begin position="87"/>
        <end position="261"/>
    </location>
</feature>
<evidence type="ECO:0000256" key="10">
    <source>
        <dbReference type="ARBA" id="ARBA00022605"/>
    </source>
</evidence>
<proteinExistence type="predicted"/>
<dbReference type="InterPro" id="IPR036979">
    <property type="entry name" value="CM_dom_sf"/>
</dbReference>
<evidence type="ECO:0000256" key="5">
    <source>
        <dbReference type="ARBA" id="ARBA00004817"/>
    </source>
</evidence>
<dbReference type="Proteomes" id="UP001304300">
    <property type="component" value="Chromosome"/>
</dbReference>
<evidence type="ECO:0000256" key="3">
    <source>
        <dbReference type="ARBA" id="ARBA00004496"/>
    </source>
</evidence>
<dbReference type="InterPro" id="IPR008242">
    <property type="entry name" value="Chor_mutase/pphenate_deHydtase"/>
</dbReference>
<keyword evidence="24" id="KW-1185">Reference proteome</keyword>
<keyword evidence="15" id="KW-0511">Multifunctional enzyme</keyword>
<evidence type="ECO:0000256" key="7">
    <source>
        <dbReference type="ARBA" id="ARBA00013147"/>
    </source>
</evidence>
<keyword evidence="13" id="KW-0413">Isomerase</keyword>
<evidence type="ECO:0000259" key="20">
    <source>
        <dbReference type="PROSITE" id="PS51168"/>
    </source>
</evidence>
<dbReference type="PROSITE" id="PS00858">
    <property type="entry name" value="PREPHENATE_DEHYDR_2"/>
    <property type="match status" value="1"/>
</dbReference>
<dbReference type="PIRSF" id="PIRSF001500">
    <property type="entry name" value="Chor_mut_pdt_Ppr"/>
    <property type="match status" value="1"/>
</dbReference>
<dbReference type="InterPro" id="IPR018528">
    <property type="entry name" value="Preph_deHydtase_CS"/>
</dbReference>
<comment type="function">
    <text evidence="2">Catalyzes the Claisen rearrangement of chorismate to prephenate and the decarboxylation/dehydration of prephenate to phenylpyruvate.</text>
</comment>
<dbReference type="NCBIfam" id="NF008865">
    <property type="entry name" value="PRK11898.1"/>
    <property type="match status" value="1"/>
</dbReference>
<evidence type="ECO:0000259" key="22">
    <source>
        <dbReference type="PROSITE" id="PS51671"/>
    </source>
</evidence>
<evidence type="ECO:0000256" key="11">
    <source>
        <dbReference type="ARBA" id="ARBA00023141"/>
    </source>
</evidence>
<evidence type="ECO:0000256" key="8">
    <source>
        <dbReference type="ARBA" id="ARBA00014401"/>
    </source>
</evidence>
<evidence type="ECO:0000256" key="19">
    <source>
        <dbReference type="PIRSR" id="PIRSR001500-2"/>
    </source>
</evidence>
<dbReference type="NCBIfam" id="TIGR01807">
    <property type="entry name" value="CM_P2"/>
    <property type="match status" value="1"/>
</dbReference>
<evidence type="ECO:0000256" key="13">
    <source>
        <dbReference type="ARBA" id="ARBA00023235"/>
    </source>
</evidence>
<dbReference type="GO" id="GO:0004664">
    <property type="term" value="F:prephenate dehydratase activity"/>
    <property type="evidence" value="ECO:0007669"/>
    <property type="project" value="UniProtKB-EC"/>
</dbReference>
<reference evidence="23 24" key="1">
    <citation type="submission" date="2023-10" db="EMBL/GenBank/DDBJ databases">
        <title>Rubellicoccus peritrichatus gen. nov., sp. nov., isolated from an algae of coral reef tank.</title>
        <authorList>
            <person name="Luo J."/>
        </authorList>
    </citation>
    <scope>NUCLEOTIDE SEQUENCE [LARGE SCALE GENOMIC DNA]</scope>
    <source>
        <strain evidence="23 24">CR14</strain>
    </source>
</reference>
<evidence type="ECO:0000256" key="9">
    <source>
        <dbReference type="ARBA" id="ARBA00022490"/>
    </source>
</evidence>
<dbReference type="AlphaFoldDB" id="A0AAQ3QR01"/>
<evidence type="ECO:0000256" key="4">
    <source>
        <dbReference type="ARBA" id="ARBA00004741"/>
    </source>
</evidence>
<dbReference type="PROSITE" id="PS00857">
    <property type="entry name" value="PREPHENATE_DEHYDR_1"/>
    <property type="match status" value="1"/>
</dbReference>
<protein>
    <recommendedName>
        <fullName evidence="8">Bifunctional chorismate mutase/prephenate dehydratase</fullName>
        <ecNumber evidence="7">4.2.1.51</ecNumber>
        <ecNumber evidence="6">5.4.99.5</ecNumber>
    </recommendedName>
    <alternativeName>
        <fullName evidence="17">Chorismate mutase-prephenate dehydratase</fullName>
    </alternativeName>
    <alternativeName>
        <fullName evidence="16">p-protein</fullName>
    </alternativeName>
</protein>
<keyword evidence="11" id="KW-0057">Aromatic amino acid biosynthesis</keyword>
<dbReference type="SMART" id="SM00830">
    <property type="entry name" value="CM_2"/>
    <property type="match status" value="1"/>
</dbReference>
<keyword evidence="12" id="KW-0584">Phenylalanine biosynthesis</keyword>
<dbReference type="Gene3D" id="1.20.59.10">
    <property type="entry name" value="Chorismate mutase"/>
    <property type="match status" value="1"/>
</dbReference>
<dbReference type="PANTHER" id="PTHR21022:SF19">
    <property type="entry name" value="PREPHENATE DEHYDRATASE-RELATED"/>
    <property type="match status" value="1"/>
</dbReference>
<sequence length="356" mass="39777">MDLDDVRQKIDAIDREIITRINERVRLASEVARAKHAAGLPIYIPEREEQVFQKLSSINEGPLTEQAIRHIYREVISAMIALEQPLKIAYLGPEGTYTEQAARKNFGSSLDYHAVPSIADVFSEVERREADYGVIPIENSTGGAVIHSLDMLAETELKIIGQVYLPVEHCLLSHSKLSEITEVRSKDQALIQCRDWLQRNLPNAKQIDCDSTTGAVVHATKNPGTAAIAGEIAAERYSIPLVAKGIQDRKDNETRFLVIAPEPNNGQTGPGLDKTSLVFSIHHEVGALEKVLRSFSTRQINLSKIESRPSRKKAWEYLFFVDFDGHWNDPTIQEAIAELNSSCPLVKWLGSYPNSR</sequence>
<dbReference type="PANTHER" id="PTHR21022">
    <property type="entry name" value="PREPHENATE DEHYDRATASE P PROTEIN"/>
    <property type="match status" value="1"/>
</dbReference>
<dbReference type="PROSITE" id="PS51671">
    <property type="entry name" value="ACT"/>
    <property type="match status" value="1"/>
</dbReference>
<dbReference type="RefSeq" id="WP_317832993.1">
    <property type="nucleotide sequence ID" value="NZ_CP136920.1"/>
</dbReference>
<evidence type="ECO:0000256" key="14">
    <source>
        <dbReference type="ARBA" id="ARBA00023239"/>
    </source>
</evidence>
<dbReference type="Gene3D" id="3.40.190.10">
    <property type="entry name" value="Periplasmic binding protein-like II"/>
    <property type="match status" value="2"/>
</dbReference>
<dbReference type="InterPro" id="IPR045865">
    <property type="entry name" value="ACT-like_dom_sf"/>
</dbReference>
<dbReference type="Gene3D" id="3.30.70.260">
    <property type="match status" value="1"/>
</dbReference>
<comment type="subcellular location">
    <subcellularLocation>
        <location evidence="3">Cytoplasm</location>
    </subcellularLocation>
</comment>
<evidence type="ECO:0000256" key="12">
    <source>
        <dbReference type="ARBA" id="ARBA00023222"/>
    </source>
</evidence>
<evidence type="ECO:0000256" key="6">
    <source>
        <dbReference type="ARBA" id="ARBA00012404"/>
    </source>
</evidence>
<comment type="pathway">
    <text evidence="5">Metabolic intermediate biosynthesis; prephenate biosynthesis; prephenate from chorismate: step 1/1.</text>
</comment>
<gene>
    <name evidence="23" type="primary">pheA</name>
    <name evidence="23" type="ORF">RZN69_19390</name>
</gene>
<evidence type="ECO:0000313" key="24">
    <source>
        <dbReference type="Proteomes" id="UP001304300"/>
    </source>
</evidence>
<dbReference type="EMBL" id="CP136920">
    <property type="protein sequence ID" value="WOO40793.1"/>
    <property type="molecule type" value="Genomic_DNA"/>
</dbReference>
<dbReference type="PROSITE" id="PS51168">
    <property type="entry name" value="CHORISMATE_MUT_2"/>
    <property type="match status" value="1"/>
</dbReference>
<feature type="site" description="Essential for prephenate dehydratase activity" evidence="19">
    <location>
        <position position="254"/>
    </location>
</feature>
<evidence type="ECO:0000256" key="17">
    <source>
        <dbReference type="ARBA" id="ARBA00031520"/>
    </source>
</evidence>
<dbReference type="Pfam" id="PF01817">
    <property type="entry name" value="CM_2"/>
    <property type="match status" value="1"/>
</dbReference>
<comment type="pathway">
    <text evidence="4">Amino-acid biosynthesis; L-phenylalanine biosynthesis; phenylpyruvate from prephenate: step 1/1.</text>
</comment>
<dbReference type="GO" id="GO:0004106">
    <property type="term" value="F:chorismate mutase activity"/>
    <property type="evidence" value="ECO:0007669"/>
    <property type="project" value="UniProtKB-EC"/>
</dbReference>
<dbReference type="Pfam" id="PF00800">
    <property type="entry name" value="PDT"/>
    <property type="match status" value="1"/>
</dbReference>
<evidence type="ECO:0000313" key="23">
    <source>
        <dbReference type="EMBL" id="WOO40793.1"/>
    </source>
</evidence>
<dbReference type="FunFam" id="3.30.70.260:FF:000012">
    <property type="entry name" value="Prephenate dehydratase"/>
    <property type="match status" value="1"/>
</dbReference>
<evidence type="ECO:0000256" key="18">
    <source>
        <dbReference type="ARBA" id="ARBA00047848"/>
    </source>
</evidence>
<dbReference type="EC" id="5.4.99.5" evidence="6"/>
<dbReference type="SUPFAM" id="SSF53850">
    <property type="entry name" value="Periplasmic binding protein-like II"/>
    <property type="match status" value="1"/>
</dbReference>
<dbReference type="KEGG" id="puo:RZN69_19390"/>
<keyword evidence="9" id="KW-0963">Cytoplasm</keyword>
<dbReference type="InterPro" id="IPR002912">
    <property type="entry name" value="ACT_dom"/>
</dbReference>
<comment type="catalytic activity">
    <reaction evidence="18">
        <text>prephenate + H(+) = 3-phenylpyruvate + CO2 + H2O</text>
        <dbReference type="Rhea" id="RHEA:21648"/>
        <dbReference type="ChEBI" id="CHEBI:15377"/>
        <dbReference type="ChEBI" id="CHEBI:15378"/>
        <dbReference type="ChEBI" id="CHEBI:16526"/>
        <dbReference type="ChEBI" id="CHEBI:18005"/>
        <dbReference type="ChEBI" id="CHEBI:29934"/>
        <dbReference type="EC" id="4.2.1.51"/>
    </reaction>
</comment>
<dbReference type="GO" id="GO:0046417">
    <property type="term" value="P:chorismate metabolic process"/>
    <property type="evidence" value="ECO:0007669"/>
    <property type="project" value="InterPro"/>
</dbReference>
<evidence type="ECO:0000256" key="2">
    <source>
        <dbReference type="ARBA" id="ARBA00002364"/>
    </source>
</evidence>
<evidence type="ECO:0000256" key="15">
    <source>
        <dbReference type="ARBA" id="ARBA00023268"/>
    </source>
</evidence>
<dbReference type="PROSITE" id="PS51171">
    <property type="entry name" value="PREPHENATE_DEHYDR_3"/>
    <property type="match status" value="1"/>
</dbReference>
<accession>A0AAQ3QR01</accession>
<dbReference type="SUPFAM" id="SSF48600">
    <property type="entry name" value="Chorismate mutase II"/>
    <property type="match status" value="1"/>
</dbReference>